<feature type="transmembrane region" description="Helical" evidence="10">
    <location>
        <begin position="198"/>
        <end position="217"/>
    </location>
</feature>
<dbReference type="InterPro" id="IPR050351">
    <property type="entry name" value="BphY/WalK/GraS-like"/>
</dbReference>
<keyword evidence="5" id="KW-0808">Transferase</keyword>
<dbReference type="InterPro" id="IPR003661">
    <property type="entry name" value="HisK_dim/P_dom"/>
</dbReference>
<dbReference type="SMART" id="SM00388">
    <property type="entry name" value="HisKA"/>
    <property type="match status" value="1"/>
</dbReference>
<proteinExistence type="predicted"/>
<dbReference type="InterPro" id="IPR036097">
    <property type="entry name" value="HisK_dim/P_sf"/>
</dbReference>
<protein>
    <recommendedName>
        <fullName evidence="3">histidine kinase</fullName>
        <ecNumber evidence="3">2.7.13.3</ecNumber>
    </recommendedName>
</protein>
<keyword evidence="4" id="KW-0597">Phosphoprotein</keyword>
<dbReference type="CDD" id="cd00082">
    <property type="entry name" value="HisKA"/>
    <property type="match status" value="1"/>
</dbReference>
<evidence type="ECO:0000256" key="2">
    <source>
        <dbReference type="ARBA" id="ARBA00004370"/>
    </source>
</evidence>
<dbReference type="GO" id="GO:0016020">
    <property type="term" value="C:membrane"/>
    <property type="evidence" value="ECO:0007669"/>
    <property type="project" value="UniProtKB-SubCell"/>
</dbReference>
<dbReference type="SMART" id="SM00304">
    <property type="entry name" value="HAMP"/>
    <property type="match status" value="1"/>
</dbReference>
<evidence type="ECO:0000256" key="10">
    <source>
        <dbReference type="SAM" id="Phobius"/>
    </source>
</evidence>
<evidence type="ECO:0000313" key="13">
    <source>
        <dbReference type="EMBL" id="QQD18480.1"/>
    </source>
</evidence>
<dbReference type="GO" id="GO:0000155">
    <property type="term" value="F:phosphorelay sensor kinase activity"/>
    <property type="evidence" value="ECO:0007669"/>
    <property type="project" value="InterPro"/>
</dbReference>
<feature type="transmembrane region" description="Helical" evidence="10">
    <location>
        <begin position="35"/>
        <end position="55"/>
    </location>
</feature>
<comment type="subcellular location">
    <subcellularLocation>
        <location evidence="2">Membrane</location>
    </subcellularLocation>
</comment>
<comment type="catalytic activity">
    <reaction evidence="1">
        <text>ATP + protein L-histidine = ADP + protein N-phospho-L-histidine.</text>
        <dbReference type="EC" id="2.7.13.3"/>
    </reaction>
</comment>
<evidence type="ECO:0000259" key="12">
    <source>
        <dbReference type="PROSITE" id="PS50885"/>
    </source>
</evidence>
<dbReference type="PANTHER" id="PTHR42878">
    <property type="entry name" value="TWO-COMPONENT HISTIDINE KINASE"/>
    <property type="match status" value="1"/>
</dbReference>
<keyword evidence="6" id="KW-0547">Nucleotide-binding</keyword>
<dbReference type="KEGG" id="snan:I6N98_00975"/>
<evidence type="ECO:0000256" key="6">
    <source>
        <dbReference type="ARBA" id="ARBA00022741"/>
    </source>
</evidence>
<dbReference type="InterPro" id="IPR003660">
    <property type="entry name" value="HAMP_dom"/>
</dbReference>
<organism evidence="13 14">
    <name type="scientific">Spongiibacter nanhainus</name>
    <dbReference type="NCBI Taxonomy" id="2794344"/>
    <lineage>
        <taxon>Bacteria</taxon>
        <taxon>Pseudomonadati</taxon>
        <taxon>Pseudomonadota</taxon>
        <taxon>Gammaproteobacteria</taxon>
        <taxon>Cellvibrionales</taxon>
        <taxon>Spongiibacteraceae</taxon>
        <taxon>Spongiibacter</taxon>
    </lineage>
</organism>
<keyword evidence="9" id="KW-0902">Two-component regulatory system</keyword>
<dbReference type="Pfam" id="PF02518">
    <property type="entry name" value="HATPase_c"/>
    <property type="match status" value="1"/>
</dbReference>
<keyword evidence="8" id="KW-0067">ATP-binding</keyword>
<evidence type="ECO:0000256" key="4">
    <source>
        <dbReference type="ARBA" id="ARBA00022553"/>
    </source>
</evidence>
<dbReference type="Gene3D" id="3.30.565.10">
    <property type="entry name" value="Histidine kinase-like ATPase, C-terminal domain"/>
    <property type="match status" value="1"/>
</dbReference>
<sequence length="497" mass="55853">MLQNGNTQGWPQTDAAALERDNTAARQTPGLLRQWLVATLLAMLPLVMAVGYAVWELERQSRRQSEEVLRQSQLGQLAVTLRQHTEGIERASRQYRLLQEPRFVDLLEVKLNQSLDALARLENLLPPEQRHQTRTDRIALEAQFNAIGEGAQQLTRPLDETYQRTRELSEALQAAIRETVAESIDANRRGATALRWRVTLTGALALPLTLLLLALGWRRIKRSFGSLSEAIQQLGRGEWRRPIAVAGPADLVRLGERLEWMRGELASAEAQKQQLTRHITHELKSPLAAIVDANDLLRDEVPGPLADEQRRVLSIQAQQAEQLQNLIMQLLDFNAASHTHNSPRGDVDLAALCRTLYQRYRRIDPAQSPSCDWQGELDSIRGYPAELEMILANLLSNAMVYCDARHHIAVRWGRRDDSWWLSVKDDGPGIPPEDQGRLFRAFEQGSAPRRGALKGSGLGLAIVRECCERIGAKLHLHSDTDQGCVFTLIFPIDSEAP</sequence>
<dbReference type="InterPro" id="IPR036890">
    <property type="entry name" value="HATPase_C_sf"/>
</dbReference>
<dbReference type="InterPro" id="IPR004358">
    <property type="entry name" value="Sig_transdc_His_kin-like_C"/>
</dbReference>
<dbReference type="GO" id="GO:0030295">
    <property type="term" value="F:protein kinase activator activity"/>
    <property type="evidence" value="ECO:0007669"/>
    <property type="project" value="TreeGrafter"/>
</dbReference>
<dbReference type="Pfam" id="PF00512">
    <property type="entry name" value="HisKA"/>
    <property type="match status" value="1"/>
</dbReference>
<dbReference type="PRINTS" id="PR00344">
    <property type="entry name" value="BCTRLSENSOR"/>
</dbReference>
<keyword evidence="14" id="KW-1185">Reference proteome</keyword>
<reference evidence="13 14" key="1">
    <citation type="submission" date="2020-12" db="EMBL/GenBank/DDBJ databases">
        <authorList>
            <person name="Shan Y."/>
        </authorList>
    </citation>
    <scope>NUCLEOTIDE SEQUENCE [LARGE SCALE GENOMIC DNA]</scope>
    <source>
        <strain evidence="14">csc3.9</strain>
    </source>
</reference>
<dbReference type="GO" id="GO:0005524">
    <property type="term" value="F:ATP binding"/>
    <property type="evidence" value="ECO:0007669"/>
    <property type="project" value="UniProtKB-KW"/>
</dbReference>
<keyword evidence="10" id="KW-0812">Transmembrane</keyword>
<dbReference type="GO" id="GO:0007234">
    <property type="term" value="P:osmosensory signaling via phosphorelay pathway"/>
    <property type="evidence" value="ECO:0007669"/>
    <property type="project" value="TreeGrafter"/>
</dbReference>
<dbReference type="Proteomes" id="UP000596063">
    <property type="component" value="Chromosome"/>
</dbReference>
<evidence type="ECO:0000256" key="8">
    <source>
        <dbReference type="ARBA" id="ARBA00022840"/>
    </source>
</evidence>
<evidence type="ECO:0000259" key="11">
    <source>
        <dbReference type="PROSITE" id="PS50109"/>
    </source>
</evidence>
<dbReference type="CDD" id="cd00075">
    <property type="entry name" value="HATPase"/>
    <property type="match status" value="1"/>
</dbReference>
<keyword evidence="10" id="KW-1133">Transmembrane helix</keyword>
<keyword evidence="7 13" id="KW-0418">Kinase</keyword>
<dbReference type="GO" id="GO:0000156">
    <property type="term" value="F:phosphorelay response regulator activity"/>
    <property type="evidence" value="ECO:0007669"/>
    <property type="project" value="TreeGrafter"/>
</dbReference>
<dbReference type="InterPro" id="IPR003594">
    <property type="entry name" value="HATPase_dom"/>
</dbReference>
<evidence type="ECO:0000256" key="1">
    <source>
        <dbReference type="ARBA" id="ARBA00000085"/>
    </source>
</evidence>
<dbReference type="SUPFAM" id="SSF47384">
    <property type="entry name" value="Homodimeric domain of signal transducing histidine kinase"/>
    <property type="match status" value="1"/>
</dbReference>
<accession>A0A7T4R128</accession>
<dbReference type="RefSeq" id="WP_198569971.1">
    <property type="nucleotide sequence ID" value="NZ_CP066167.1"/>
</dbReference>
<dbReference type="PANTHER" id="PTHR42878:SF7">
    <property type="entry name" value="SENSOR HISTIDINE KINASE GLRK"/>
    <property type="match status" value="1"/>
</dbReference>
<dbReference type="AlphaFoldDB" id="A0A7T4R128"/>
<name>A0A7T4R128_9GAMM</name>
<feature type="domain" description="HAMP" evidence="12">
    <location>
        <begin position="218"/>
        <end position="270"/>
    </location>
</feature>
<evidence type="ECO:0000256" key="5">
    <source>
        <dbReference type="ARBA" id="ARBA00022679"/>
    </source>
</evidence>
<evidence type="ECO:0000256" key="3">
    <source>
        <dbReference type="ARBA" id="ARBA00012438"/>
    </source>
</evidence>
<dbReference type="Pfam" id="PF00672">
    <property type="entry name" value="HAMP"/>
    <property type="match status" value="1"/>
</dbReference>
<dbReference type="EMBL" id="CP066167">
    <property type="protein sequence ID" value="QQD18480.1"/>
    <property type="molecule type" value="Genomic_DNA"/>
</dbReference>
<evidence type="ECO:0000313" key="14">
    <source>
        <dbReference type="Proteomes" id="UP000596063"/>
    </source>
</evidence>
<evidence type="ECO:0000256" key="9">
    <source>
        <dbReference type="ARBA" id="ARBA00023012"/>
    </source>
</evidence>
<dbReference type="InterPro" id="IPR005467">
    <property type="entry name" value="His_kinase_dom"/>
</dbReference>
<dbReference type="Gene3D" id="1.10.287.130">
    <property type="match status" value="1"/>
</dbReference>
<gene>
    <name evidence="13" type="ORF">I6N98_00975</name>
</gene>
<dbReference type="SMART" id="SM00387">
    <property type="entry name" value="HATPase_c"/>
    <property type="match status" value="1"/>
</dbReference>
<dbReference type="SUPFAM" id="SSF55874">
    <property type="entry name" value="ATPase domain of HSP90 chaperone/DNA topoisomerase II/histidine kinase"/>
    <property type="match status" value="1"/>
</dbReference>
<keyword evidence="10" id="KW-0472">Membrane</keyword>
<evidence type="ECO:0000256" key="7">
    <source>
        <dbReference type="ARBA" id="ARBA00022777"/>
    </source>
</evidence>
<dbReference type="PROSITE" id="PS50885">
    <property type="entry name" value="HAMP"/>
    <property type="match status" value="1"/>
</dbReference>
<feature type="domain" description="Histidine kinase" evidence="11">
    <location>
        <begin position="278"/>
        <end position="494"/>
    </location>
</feature>
<dbReference type="PROSITE" id="PS50109">
    <property type="entry name" value="HIS_KIN"/>
    <property type="match status" value="1"/>
</dbReference>
<dbReference type="EC" id="2.7.13.3" evidence="3"/>